<feature type="region of interest" description="Disordered" evidence="1">
    <location>
        <begin position="1"/>
        <end position="101"/>
    </location>
</feature>
<feature type="compositionally biased region" description="Basic residues" evidence="1">
    <location>
        <begin position="51"/>
        <end position="93"/>
    </location>
</feature>
<proteinExistence type="predicted"/>
<evidence type="ECO:0000313" key="4">
    <source>
        <dbReference type="Proteomes" id="UP000007431"/>
    </source>
</evidence>
<gene>
    <name evidence="3" type="ORF">SCHCODRAFT_85639</name>
</gene>
<sequence length="304" mass="33862">MPGSDEDRAEVGAGDVCGHRPPSLDLLRGRSGGQAQRLRRSDPLRQGWGDHRRRAPGISPRPRHPRPSPRRPRCLQPHRLRRHRHPHLPRRPHEHAVQTHRVCPRPCRPRVRQLAQVVRGVVRGGVRAGLVGGGGPAWDHSPVQAHPVALPVCVPGMGGVAAAPGCVLQPDVHVRCEDMVKGASSCIAFGLHLQLRLRPQQHRLGLQQPIVLVPCLITLSQLCPLRPLLYAPLPYLLCLSFYHHRLGTLHGLLHPMPSRSTMYIPLCAPLFSVHTTYALLFYLYICPMPSMPALLSNIDIRRLR</sequence>
<dbReference type="EMBL" id="GL377308">
    <property type="protein sequence ID" value="EFI95430.1"/>
    <property type="molecule type" value="Genomic_DNA"/>
</dbReference>
<keyword evidence="2" id="KW-0472">Membrane</keyword>
<organism evidence="4">
    <name type="scientific">Schizophyllum commune (strain H4-8 / FGSC 9210)</name>
    <name type="common">Split gill fungus</name>
    <dbReference type="NCBI Taxonomy" id="578458"/>
    <lineage>
        <taxon>Eukaryota</taxon>
        <taxon>Fungi</taxon>
        <taxon>Dikarya</taxon>
        <taxon>Basidiomycota</taxon>
        <taxon>Agaricomycotina</taxon>
        <taxon>Agaricomycetes</taxon>
        <taxon>Agaricomycetidae</taxon>
        <taxon>Agaricales</taxon>
        <taxon>Schizophyllaceae</taxon>
        <taxon>Schizophyllum</taxon>
    </lineage>
</organism>
<protein>
    <submittedName>
        <fullName evidence="3">Expressed protein</fullName>
    </submittedName>
</protein>
<dbReference type="AlphaFoldDB" id="D8QAM2"/>
<feature type="transmembrane region" description="Helical" evidence="2">
    <location>
        <begin position="263"/>
        <end position="285"/>
    </location>
</feature>
<evidence type="ECO:0000256" key="1">
    <source>
        <dbReference type="SAM" id="MobiDB-lite"/>
    </source>
</evidence>
<dbReference type="VEuPathDB" id="FungiDB:SCHCODRAFT_02332693"/>
<keyword evidence="2" id="KW-0812">Transmembrane</keyword>
<evidence type="ECO:0000313" key="3">
    <source>
        <dbReference type="EMBL" id="EFI95430.1"/>
    </source>
</evidence>
<keyword evidence="4" id="KW-1185">Reference proteome</keyword>
<name>D8QAM2_SCHCM</name>
<reference evidence="3 4" key="1">
    <citation type="journal article" date="2010" name="Nat. Biotechnol.">
        <title>Genome sequence of the model mushroom Schizophyllum commune.</title>
        <authorList>
            <person name="Ohm R.A."/>
            <person name="de Jong J.F."/>
            <person name="Lugones L.G."/>
            <person name="Aerts A."/>
            <person name="Kothe E."/>
            <person name="Stajich J.E."/>
            <person name="de Vries R.P."/>
            <person name="Record E."/>
            <person name="Levasseur A."/>
            <person name="Baker S.E."/>
            <person name="Bartholomew K.A."/>
            <person name="Coutinho P.M."/>
            <person name="Erdmann S."/>
            <person name="Fowler T.J."/>
            <person name="Gathman A.C."/>
            <person name="Lombard V."/>
            <person name="Henrissat B."/>
            <person name="Knabe N."/>
            <person name="Kuees U."/>
            <person name="Lilly W.W."/>
            <person name="Lindquist E."/>
            <person name="Lucas S."/>
            <person name="Magnuson J.K."/>
            <person name="Piumi F."/>
            <person name="Raudaskoski M."/>
            <person name="Salamov A."/>
            <person name="Schmutz J."/>
            <person name="Schwarze F.W.M.R."/>
            <person name="vanKuyk P.A."/>
            <person name="Horton J.S."/>
            <person name="Grigoriev I.V."/>
            <person name="Woesten H.A.B."/>
        </authorList>
    </citation>
    <scope>NUCLEOTIDE SEQUENCE [LARGE SCALE GENOMIC DNA]</scope>
    <source>
        <strain evidence="4">H4-8 / FGSC 9210</strain>
    </source>
</reference>
<evidence type="ECO:0000256" key="2">
    <source>
        <dbReference type="SAM" id="Phobius"/>
    </source>
</evidence>
<dbReference type="InParanoid" id="D8QAM2"/>
<dbReference type="HOGENOM" id="CLU_916920_0_0_1"/>
<dbReference type="Proteomes" id="UP000007431">
    <property type="component" value="Unassembled WGS sequence"/>
</dbReference>
<accession>D8QAM2</accession>
<feature type="non-terminal residue" evidence="3">
    <location>
        <position position="304"/>
    </location>
</feature>
<keyword evidence="2" id="KW-1133">Transmembrane helix</keyword>
<feature type="compositionally biased region" description="Basic and acidic residues" evidence="1">
    <location>
        <begin position="1"/>
        <end position="10"/>
    </location>
</feature>